<dbReference type="AlphaFoldDB" id="A0A8T0W446"/>
<reference evidence="2" key="1">
    <citation type="submission" date="2020-05" db="EMBL/GenBank/DDBJ databases">
        <title>WGS assembly of Panicum virgatum.</title>
        <authorList>
            <person name="Lovell J.T."/>
            <person name="Jenkins J."/>
            <person name="Shu S."/>
            <person name="Juenger T.E."/>
            <person name="Schmutz J."/>
        </authorList>
    </citation>
    <scope>NUCLEOTIDE SEQUENCE</scope>
    <source>
        <strain evidence="2">AP13</strain>
    </source>
</reference>
<keyword evidence="3" id="KW-1185">Reference proteome</keyword>
<feature type="compositionally biased region" description="Low complexity" evidence="1">
    <location>
        <begin position="1"/>
        <end position="22"/>
    </location>
</feature>
<sequence length="115" mass="12312">MSCPRLAPPSSRRPRSSAIAPRLQHSSPIDVIVLSTSESCDRRLGSTPPSLTHLDRCLTTTSPQVDAAVPTAPGAHSSRVRSDARPSSPALFNVQCTPRPNMEWAPSQPQGHRPA</sequence>
<dbReference type="Proteomes" id="UP000823388">
    <property type="component" value="Chromosome 2K"/>
</dbReference>
<gene>
    <name evidence="2" type="ORF">PVAP13_2KG259458</name>
</gene>
<feature type="region of interest" description="Disordered" evidence="1">
    <location>
        <begin position="1"/>
        <end position="23"/>
    </location>
</feature>
<evidence type="ECO:0000313" key="3">
    <source>
        <dbReference type="Proteomes" id="UP000823388"/>
    </source>
</evidence>
<protein>
    <submittedName>
        <fullName evidence="2">Uncharacterized protein</fullName>
    </submittedName>
</protein>
<feature type="region of interest" description="Disordered" evidence="1">
    <location>
        <begin position="63"/>
        <end position="115"/>
    </location>
</feature>
<name>A0A8T0W446_PANVG</name>
<accession>A0A8T0W446</accession>
<comment type="caution">
    <text evidence="2">The sequence shown here is derived from an EMBL/GenBank/DDBJ whole genome shotgun (WGS) entry which is preliminary data.</text>
</comment>
<proteinExistence type="predicted"/>
<evidence type="ECO:0000313" key="2">
    <source>
        <dbReference type="EMBL" id="KAG2642198.1"/>
    </source>
</evidence>
<dbReference type="EMBL" id="CM029039">
    <property type="protein sequence ID" value="KAG2642198.1"/>
    <property type="molecule type" value="Genomic_DNA"/>
</dbReference>
<evidence type="ECO:0000256" key="1">
    <source>
        <dbReference type="SAM" id="MobiDB-lite"/>
    </source>
</evidence>
<organism evidence="2 3">
    <name type="scientific">Panicum virgatum</name>
    <name type="common">Blackwell switchgrass</name>
    <dbReference type="NCBI Taxonomy" id="38727"/>
    <lineage>
        <taxon>Eukaryota</taxon>
        <taxon>Viridiplantae</taxon>
        <taxon>Streptophyta</taxon>
        <taxon>Embryophyta</taxon>
        <taxon>Tracheophyta</taxon>
        <taxon>Spermatophyta</taxon>
        <taxon>Magnoliopsida</taxon>
        <taxon>Liliopsida</taxon>
        <taxon>Poales</taxon>
        <taxon>Poaceae</taxon>
        <taxon>PACMAD clade</taxon>
        <taxon>Panicoideae</taxon>
        <taxon>Panicodae</taxon>
        <taxon>Paniceae</taxon>
        <taxon>Panicinae</taxon>
        <taxon>Panicum</taxon>
        <taxon>Panicum sect. Hiantes</taxon>
    </lineage>
</organism>